<organism evidence="3 4">
    <name type="scientific">Corynebacterium stationis</name>
    <dbReference type="NCBI Taxonomy" id="1705"/>
    <lineage>
        <taxon>Bacteria</taxon>
        <taxon>Bacillati</taxon>
        <taxon>Actinomycetota</taxon>
        <taxon>Actinomycetes</taxon>
        <taxon>Mycobacteriales</taxon>
        <taxon>Corynebacteriaceae</taxon>
        <taxon>Corynebacterium</taxon>
    </lineage>
</organism>
<dbReference type="Proteomes" id="UP000076947">
    <property type="component" value="Unassembled WGS sequence"/>
</dbReference>
<feature type="compositionally biased region" description="Polar residues" evidence="1">
    <location>
        <begin position="9"/>
        <end position="18"/>
    </location>
</feature>
<keyword evidence="2" id="KW-0812">Transmembrane</keyword>
<proteinExistence type="predicted"/>
<keyword evidence="4" id="KW-1185">Reference proteome</keyword>
<feature type="region of interest" description="Disordered" evidence="1">
    <location>
        <begin position="1"/>
        <end position="31"/>
    </location>
</feature>
<dbReference type="RefSeq" id="WP_066841052.1">
    <property type="nucleotide sequence ID" value="NZ_LSTQ01000026.1"/>
</dbReference>
<dbReference type="AlphaFoldDB" id="A0A177IA14"/>
<comment type="caution">
    <text evidence="3">The sequence shown here is derived from an EMBL/GenBank/DDBJ whole genome shotgun (WGS) entry which is preliminary data.</text>
</comment>
<evidence type="ECO:0000313" key="4">
    <source>
        <dbReference type="Proteomes" id="UP000076947"/>
    </source>
</evidence>
<keyword evidence="2" id="KW-0472">Membrane</keyword>
<feature type="region of interest" description="Disordered" evidence="1">
    <location>
        <begin position="109"/>
        <end position="128"/>
    </location>
</feature>
<accession>A0A177IA14</accession>
<name>A0A177IA14_9CORY</name>
<evidence type="ECO:0008006" key="5">
    <source>
        <dbReference type="Google" id="ProtNLM"/>
    </source>
</evidence>
<evidence type="ECO:0000256" key="2">
    <source>
        <dbReference type="SAM" id="Phobius"/>
    </source>
</evidence>
<keyword evidence="2" id="KW-1133">Transmembrane helix</keyword>
<feature type="transmembrane region" description="Helical" evidence="2">
    <location>
        <begin position="84"/>
        <end position="103"/>
    </location>
</feature>
<dbReference type="OrthoDB" id="10001515at2"/>
<evidence type="ECO:0000256" key="1">
    <source>
        <dbReference type="SAM" id="MobiDB-lite"/>
    </source>
</evidence>
<protein>
    <recommendedName>
        <fullName evidence="5">Cell wall hydrolase interfering with FtsZ ring assembly</fullName>
    </recommendedName>
</protein>
<sequence length="128" mass="13693">MAIALNRGNAHSTRSSLKSIARAGQTPAASVWEPAVREPRVNRVRTLDSVARTPQRNAFEQARSFESVEASESMGRWESVRSNLALGAVFGAAVFSSILFAGFNASDEPVTPAPTVSSSSFSHSVQTR</sequence>
<evidence type="ECO:0000313" key="3">
    <source>
        <dbReference type="EMBL" id="OAH25141.1"/>
    </source>
</evidence>
<gene>
    <name evidence="3" type="ORF">AYJ05_07960</name>
</gene>
<dbReference type="EMBL" id="LSTQ01000026">
    <property type="protein sequence ID" value="OAH25141.1"/>
    <property type="molecule type" value="Genomic_DNA"/>
</dbReference>
<reference evidence="4" key="1">
    <citation type="submission" date="2016-02" db="EMBL/GenBank/DDBJ databases">
        <authorList>
            <person name="Kaur G."/>
            <person name="Nair G.R."/>
            <person name="Mayilraj S."/>
        </authorList>
    </citation>
    <scope>NUCLEOTIDE SEQUENCE [LARGE SCALE GENOMIC DNA]</scope>
    <source>
        <strain evidence="4">GA-15</strain>
    </source>
</reference>